<evidence type="ECO:0000313" key="5">
    <source>
        <dbReference type="EMBL" id="AKV79916.1"/>
    </source>
</evidence>
<sequence length="140" mass="16504">MGTGGSVGILVDTNILMYVYDKVDPFNRIIEYFEYKPIFYIHKLVLQELDILSRKYKNSTKMESRISLARQYLEVYRSWWKLVDIHSNLPTDEALIATARDLGLILFTNDEELRRKALEHNVEIIFMGRQGKIIKSFRTI</sequence>
<reference evidence="10 11" key="2">
    <citation type="journal article" date="2015" name="Genome Announc.">
        <title>Complete Genome Sequences of Evolved Arsenate-Resistant Metallosphaera sedula Strains.</title>
        <authorList>
            <person name="Ai C."/>
            <person name="McCarthy S."/>
            <person name="Schackwitz W."/>
            <person name="Martin J."/>
            <person name="Lipzen A."/>
            <person name="Blum P."/>
        </authorList>
    </citation>
    <scope>NUCLEOTIDE SEQUENCE [LARGE SCALE GENOMIC DNA]</scope>
    <source>
        <strain evidence="5 11">ARS120-1</strain>
        <strain evidence="6 10">ARS120-2</strain>
        <strain evidence="3 13">ARS50-1</strain>
        <strain evidence="4 12">ARS50-2</strain>
    </source>
</reference>
<gene>
    <name evidence="2" type="ORF">HA72_2242</name>
    <name evidence="3" type="ORF">MsedA_2295</name>
    <name evidence="4" type="ORF">MsedB_2297</name>
    <name evidence="5" type="ORF">MsedC_2295</name>
    <name evidence="6" type="ORF">MsedD_2296</name>
    <name evidence="7" type="ORF">MsedE_2299</name>
</gene>
<dbReference type="InterPro" id="IPR029060">
    <property type="entry name" value="PIN-like_dom_sf"/>
</dbReference>
<reference evidence="7 9" key="3">
    <citation type="submission" date="2015-07" db="EMBL/GenBank/DDBJ databases">
        <title>Physiological, transcriptional responses and genome re-sequencing of acid resistant extremely thermoacidophilic Metallosphaera sedula SARC-M1.</title>
        <authorList>
            <person name="Ai C."/>
            <person name="McCarthy S."/>
            <person name="Eckrich V."/>
            <person name="Rudrappa D."/>
            <person name="Qiu G."/>
            <person name="Blum P."/>
        </authorList>
    </citation>
    <scope>NUCLEOTIDE SEQUENCE [LARGE SCALE GENOMIC DNA]</scope>
    <source>
        <strain evidence="7 9">SARC-M1</strain>
    </source>
</reference>
<evidence type="ECO:0000313" key="11">
    <source>
        <dbReference type="Proteomes" id="UP000062398"/>
    </source>
</evidence>
<evidence type="ECO:0000313" key="9">
    <source>
        <dbReference type="Proteomes" id="UP000056255"/>
    </source>
</evidence>
<name>A0A088E8L7_9CREN</name>
<evidence type="ECO:0000313" key="10">
    <source>
        <dbReference type="Proteomes" id="UP000061362"/>
    </source>
</evidence>
<evidence type="ECO:0000313" key="13">
    <source>
        <dbReference type="Proteomes" id="UP000068832"/>
    </source>
</evidence>
<protein>
    <submittedName>
        <fullName evidence="2">SSU processome protein Utp24</fullName>
    </submittedName>
    <submittedName>
        <fullName evidence="3">Twitching motility protein PilT</fullName>
    </submittedName>
</protein>
<dbReference type="Gene3D" id="3.40.50.1010">
    <property type="entry name" value="5'-nuclease"/>
    <property type="match status" value="1"/>
</dbReference>
<evidence type="ECO:0000313" key="7">
    <source>
        <dbReference type="EMBL" id="AKV84410.1"/>
    </source>
</evidence>
<evidence type="ECO:0000313" key="8">
    <source>
        <dbReference type="Proteomes" id="UP000029084"/>
    </source>
</evidence>
<reference evidence="2 8" key="1">
    <citation type="journal article" date="2014" name="J. Bacteriol.">
        <title>Role of an Archaeal PitA Transporter in the Copper and Arsenic Resistance of Metallosphaera sedula, an Extreme Thermoacidophile.</title>
        <authorList>
            <person name="McCarthy S."/>
            <person name="Ai C."/>
            <person name="Wheaton G."/>
            <person name="Tevatia R."/>
            <person name="Eckrich V."/>
            <person name="Kelly R."/>
            <person name="Blum P."/>
        </authorList>
    </citation>
    <scope>NUCLEOTIDE SEQUENCE [LARGE SCALE GENOMIC DNA]</scope>
    <source>
        <strain evidence="2 8">CuR1</strain>
    </source>
</reference>
<organism evidence="2 8">
    <name type="scientific">Metallosphaera sedula</name>
    <dbReference type="NCBI Taxonomy" id="43687"/>
    <lineage>
        <taxon>Archaea</taxon>
        <taxon>Thermoproteota</taxon>
        <taxon>Thermoprotei</taxon>
        <taxon>Sulfolobales</taxon>
        <taxon>Sulfolobaceae</taxon>
        <taxon>Metallosphaera</taxon>
    </lineage>
</organism>
<dbReference type="CDD" id="cd09879">
    <property type="entry name" value="PIN_VapC_AF0591-like"/>
    <property type="match status" value="1"/>
</dbReference>
<feature type="domain" description="PIN" evidence="1">
    <location>
        <begin position="7"/>
        <end position="115"/>
    </location>
</feature>
<evidence type="ECO:0000313" key="3">
    <source>
        <dbReference type="EMBL" id="AKV75426.1"/>
    </source>
</evidence>
<dbReference type="EMBL" id="CP008822">
    <property type="protein sequence ID" value="AIM28363.1"/>
    <property type="molecule type" value="Genomic_DNA"/>
</dbReference>
<dbReference type="Proteomes" id="UP000062475">
    <property type="component" value="Chromosome"/>
</dbReference>
<dbReference type="Pfam" id="PF01850">
    <property type="entry name" value="PIN"/>
    <property type="match status" value="1"/>
</dbReference>
<dbReference type="Proteomes" id="UP000029084">
    <property type="component" value="Chromosome"/>
</dbReference>
<dbReference type="Proteomes" id="UP000056255">
    <property type="component" value="Chromosome"/>
</dbReference>
<evidence type="ECO:0000313" key="6">
    <source>
        <dbReference type="EMBL" id="AKV82161.1"/>
    </source>
</evidence>
<evidence type="ECO:0000313" key="12">
    <source>
        <dbReference type="Proteomes" id="UP000062475"/>
    </source>
</evidence>
<evidence type="ECO:0000313" key="2">
    <source>
        <dbReference type="EMBL" id="AIM28363.1"/>
    </source>
</evidence>
<dbReference type="EMBL" id="CP012173">
    <property type="protein sequence ID" value="AKV77671.1"/>
    <property type="molecule type" value="Genomic_DNA"/>
</dbReference>
<proteinExistence type="predicted"/>
<dbReference type="EMBL" id="CP012174">
    <property type="protein sequence ID" value="AKV79916.1"/>
    <property type="molecule type" value="Genomic_DNA"/>
</dbReference>
<dbReference type="EMBL" id="CP012175">
    <property type="protein sequence ID" value="AKV82161.1"/>
    <property type="molecule type" value="Genomic_DNA"/>
</dbReference>
<dbReference type="AlphaFoldDB" id="A0A088E8L7"/>
<dbReference type="EMBL" id="CP012176">
    <property type="protein sequence ID" value="AKV84410.1"/>
    <property type="molecule type" value="Genomic_DNA"/>
</dbReference>
<dbReference type="SUPFAM" id="SSF88723">
    <property type="entry name" value="PIN domain-like"/>
    <property type="match status" value="1"/>
</dbReference>
<evidence type="ECO:0000259" key="1">
    <source>
        <dbReference type="SMART" id="SM00670"/>
    </source>
</evidence>
<dbReference type="PATRIC" id="fig|43687.5.peg.2402"/>
<dbReference type="OMA" id="FFIHSTV"/>
<evidence type="ECO:0000313" key="4">
    <source>
        <dbReference type="EMBL" id="AKV77671.1"/>
    </source>
</evidence>
<dbReference type="Proteomes" id="UP000062398">
    <property type="component" value="Chromosome"/>
</dbReference>
<accession>A0A088E8L7</accession>
<dbReference type="SMART" id="SM00670">
    <property type="entry name" value="PINc"/>
    <property type="match status" value="1"/>
</dbReference>
<dbReference type="Proteomes" id="UP000068832">
    <property type="component" value="Chromosome"/>
</dbReference>
<dbReference type="InterPro" id="IPR002716">
    <property type="entry name" value="PIN_dom"/>
</dbReference>
<dbReference type="Proteomes" id="UP000061362">
    <property type="component" value="Chromosome"/>
</dbReference>
<dbReference type="EMBL" id="CP012172">
    <property type="protein sequence ID" value="AKV75426.1"/>
    <property type="molecule type" value="Genomic_DNA"/>
</dbReference>